<evidence type="ECO:0000256" key="4">
    <source>
        <dbReference type="ARBA" id="ARBA00023128"/>
    </source>
</evidence>
<dbReference type="AlphaFoldDB" id="A0A8S8ZVZ1"/>
<dbReference type="VEuPathDB" id="FungiDB:SMAC_06588"/>
<evidence type="ECO:0000256" key="6">
    <source>
        <dbReference type="ARBA" id="ARBA00037226"/>
    </source>
</evidence>
<dbReference type="InterPro" id="IPR018269">
    <property type="entry name" value="Ribosomal_uS13_CS"/>
</dbReference>
<dbReference type="Gene3D" id="1.10.8.50">
    <property type="match status" value="1"/>
</dbReference>
<gene>
    <name evidence="8" type="ORF">SMACR_06588</name>
</gene>
<evidence type="ECO:0000256" key="1">
    <source>
        <dbReference type="ARBA" id="ARBA00004173"/>
    </source>
</evidence>
<dbReference type="SUPFAM" id="SSF46946">
    <property type="entry name" value="S13-like H2TH domain"/>
    <property type="match status" value="1"/>
</dbReference>
<dbReference type="GO" id="GO:0006412">
    <property type="term" value="P:translation"/>
    <property type="evidence" value="ECO:0007669"/>
    <property type="project" value="InterPro"/>
</dbReference>
<evidence type="ECO:0000256" key="3">
    <source>
        <dbReference type="ARBA" id="ARBA00022980"/>
    </source>
</evidence>
<organism evidence="8 9">
    <name type="scientific">Sordaria macrospora</name>
    <dbReference type="NCBI Taxonomy" id="5147"/>
    <lineage>
        <taxon>Eukaryota</taxon>
        <taxon>Fungi</taxon>
        <taxon>Dikarya</taxon>
        <taxon>Ascomycota</taxon>
        <taxon>Pezizomycotina</taxon>
        <taxon>Sordariomycetes</taxon>
        <taxon>Sordariomycetidae</taxon>
        <taxon>Sordariales</taxon>
        <taxon>Sordariaceae</taxon>
        <taxon>Sordaria</taxon>
    </lineage>
</organism>
<comment type="function">
    <text evidence="6">Component of the mitochondrial ribosome (mitoribosome), a dedicated translation machinery responsible for the synthesis of mitochondrial genome-encoded proteins, including at least some of the essential transmembrane subunits of the mitochondrial respiratory chain. The mitoribosomes are attached to the mitochondrial inner membrane and translation products are cotranslationally integrated into the membrane.</text>
</comment>
<keyword evidence="5" id="KW-0687">Ribonucleoprotein</keyword>
<dbReference type="GO" id="GO:0003723">
    <property type="term" value="F:RNA binding"/>
    <property type="evidence" value="ECO:0007669"/>
    <property type="project" value="InterPro"/>
</dbReference>
<evidence type="ECO:0000256" key="5">
    <source>
        <dbReference type="ARBA" id="ARBA00023274"/>
    </source>
</evidence>
<dbReference type="FunFam" id="4.10.910.10:FF:000004">
    <property type="entry name" value="Small subunit ribosomal protein S13"/>
    <property type="match status" value="1"/>
</dbReference>
<dbReference type="PROSITE" id="PS50159">
    <property type="entry name" value="RIBOSOMAL_S13_2"/>
    <property type="match status" value="1"/>
</dbReference>
<dbReference type="PANTHER" id="PTHR10871">
    <property type="entry name" value="30S RIBOSOMAL PROTEIN S13/40S RIBOSOMAL PROTEIN S18"/>
    <property type="match status" value="1"/>
</dbReference>
<evidence type="ECO:0000256" key="2">
    <source>
        <dbReference type="ARBA" id="ARBA00008080"/>
    </source>
</evidence>
<dbReference type="GO" id="GO:0005739">
    <property type="term" value="C:mitochondrion"/>
    <property type="evidence" value="ECO:0007669"/>
    <property type="project" value="UniProtKB-SubCell"/>
</dbReference>
<dbReference type="FunFam" id="1.10.8.50:FF:000015">
    <property type="entry name" value="30S ribosomal protein-like protein S13"/>
    <property type="match status" value="1"/>
</dbReference>
<keyword evidence="3" id="KW-0689">Ribosomal protein</keyword>
<dbReference type="GO" id="GO:0003735">
    <property type="term" value="F:structural constituent of ribosome"/>
    <property type="evidence" value="ECO:0007669"/>
    <property type="project" value="InterPro"/>
</dbReference>
<comment type="similarity">
    <text evidence="2">Belongs to the universal ribosomal protein uS13 family.</text>
</comment>
<evidence type="ECO:0000313" key="9">
    <source>
        <dbReference type="Proteomes" id="UP000433876"/>
    </source>
</evidence>
<dbReference type="Pfam" id="PF00416">
    <property type="entry name" value="Ribosomal_S13"/>
    <property type="match status" value="1"/>
</dbReference>
<dbReference type="InterPro" id="IPR027437">
    <property type="entry name" value="Rbsml_uS13_C"/>
</dbReference>
<evidence type="ECO:0000256" key="7">
    <source>
        <dbReference type="ARBA" id="ARBA00040757"/>
    </source>
</evidence>
<protein>
    <recommendedName>
        <fullName evidence="7">Small ribosomal subunit protein uS13m</fullName>
    </recommendedName>
</protein>
<dbReference type="GO" id="GO:0015935">
    <property type="term" value="C:small ribosomal subunit"/>
    <property type="evidence" value="ECO:0007669"/>
    <property type="project" value="TreeGrafter"/>
</dbReference>
<dbReference type="EMBL" id="NMPR01000026">
    <property type="protein sequence ID" value="KAA8634193.1"/>
    <property type="molecule type" value="Genomic_DNA"/>
</dbReference>
<dbReference type="PANTHER" id="PTHR10871:SF1">
    <property type="entry name" value="SMALL RIBOSOMAL SUBUNIT PROTEIN US13M"/>
    <property type="match status" value="1"/>
</dbReference>
<proteinExistence type="inferred from homology"/>
<reference evidence="8 9" key="1">
    <citation type="submission" date="2017-07" db="EMBL/GenBank/DDBJ databases">
        <title>Genome sequence of the Sordaria macrospora wild type strain R19027.</title>
        <authorList>
            <person name="Nowrousian M."/>
            <person name="Teichert I."/>
            <person name="Kueck U."/>
        </authorList>
    </citation>
    <scope>NUCLEOTIDE SEQUENCE [LARGE SCALE GENOMIC DNA]</scope>
    <source>
        <strain evidence="8 9">R19027</strain>
        <tissue evidence="8">Mycelium</tissue>
    </source>
</reference>
<sequence length="171" mass="19296">MRAPPRSVACPASLHARVPYRELRLLGESRLLRDSRTELCPLRQGNLSSANKMVFILGVNFNEQKLVQKALESFYGLGQQASARILAKYSIHPRAKMGTLPPKIVTALTAELSTMTIENDARRLVLDNIKRLRDMGTYRGRRHAMGLPVRGQQTRNQIANARKLNKIERHG</sequence>
<accession>A0A8S8ZVZ1</accession>
<evidence type="ECO:0000313" key="8">
    <source>
        <dbReference type="EMBL" id="KAA8634193.1"/>
    </source>
</evidence>
<keyword evidence="4" id="KW-0496">Mitochondrion</keyword>
<comment type="subcellular location">
    <subcellularLocation>
        <location evidence="1">Mitochondrion</location>
    </subcellularLocation>
</comment>
<dbReference type="InterPro" id="IPR001892">
    <property type="entry name" value="Ribosomal_uS13"/>
</dbReference>
<dbReference type="PROSITE" id="PS00646">
    <property type="entry name" value="RIBOSOMAL_S13_1"/>
    <property type="match status" value="1"/>
</dbReference>
<name>A0A8S8ZVZ1_SORMA</name>
<dbReference type="InterPro" id="IPR010979">
    <property type="entry name" value="Ribosomal_uS13-like_H2TH"/>
</dbReference>
<dbReference type="Proteomes" id="UP000433876">
    <property type="component" value="Unassembled WGS sequence"/>
</dbReference>
<dbReference type="Gene3D" id="4.10.910.10">
    <property type="entry name" value="30s ribosomal protein s13, domain 2"/>
    <property type="match status" value="1"/>
</dbReference>
<comment type="caution">
    <text evidence="8">The sequence shown here is derived from an EMBL/GenBank/DDBJ whole genome shotgun (WGS) entry which is preliminary data.</text>
</comment>